<evidence type="ECO:0000256" key="1">
    <source>
        <dbReference type="SAM" id="MobiDB-lite"/>
    </source>
</evidence>
<feature type="region of interest" description="Disordered" evidence="1">
    <location>
        <begin position="73"/>
        <end position="95"/>
    </location>
</feature>
<organism evidence="2">
    <name type="scientific">Cafeteriavirus-dependent mavirus</name>
    <dbReference type="NCBI Taxonomy" id="1932923"/>
    <lineage>
        <taxon>Viruses</taxon>
        <taxon>Varidnaviria</taxon>
        <taxon>Bamfordvirae</taxon>
        <taxon>Preplasmiviricota</taxon>
        <taxon>Polisuviricotina</taxon>
        <taxon>Virophaviricetes</taxon>
        <taxon>Lavidavirales</taxon>
        <taxon>Maviroviridae</taxon>
        <taxon>Mavirus</taxon>
        <taxon>Mavirus cafeteriae</taxon>
    </lineage>
</organism>
<dbReference type="EMBL" id="KU052222">
    <property type="protein sequence ID" value="API81727.1"/>
    <property type="molecule type" value="Genomic_DNA"/>
</dbReference>
<sequence length="95" mass="11360">MRVYSDIPQHLKDFIEFLKNNKIKDFSLYAFMGYLTLFRKPEKTKQYQSEDINKLIKDYKRFKSYIKSSILQTNDYNSSESSESDSDSIESETIF</sequence>
<protein>
    <submittedName>
        <fullName evidence="2">Uncharacterized protein</fullName>
    </submittedName>
</protein>
<name>A0A1L4BK89_9VIRU</name>
<accession>A0A1L4BK89</accession>
<reference evidence="2" key="1">
    <citation type="journal article" date="2016" name="Nature">
        <title>Host genome integration and giant virus-induced reactivation of the virophage mavirus.</title>
        <authorList>
            <person name="Fischer M.G."/>
            <person name="Hackl T."/>
        </authorList>
    </citation>
    <scope>NUCLEOTIDE SEQUENCE [LARGE SCALE GENOMIC DNA]</scope>
    <source>
        <strain evidence="2">Endo_mavirus</strain>
    </source>
</reference>
<feature type="compositionally biased region" description="Acidic residues" evidence="1">
    <location>
        <begin position="82"/>
        <end position="95"/>
    </location>
</feature>
<proteinExistence type="predicted"/>
<gene>
    <name evidence="2" type="primary">MV10</name>
    <name evidence="2" type="ORF">Mvrk_gpp10</name>
</gene>
<evidence type="ECO:0000313" key="2">
    <source>
        <dbReference type="EMBL" id="API81727.1"/>
    </source>
</evidence>